<name>A0A4T0IKQ4_WALIC</name>
<accession>A0A4T0IKQ4</accession>
<organism evidence="2 3">
    <name type="scientific">Wallemia ichthyophaga</name>
    <dbReference type="NCBI Taxonomy" id="245174"/>
    <lineage>
        <taxon>Eukaryota</taxon>
        <taxon>Fungi</taxon>
        <taxon>Dikarya</taxon>
        <taxon>Basidiomycota</taxon>
        <taxon>Wallemiomycotina</taxon>
        <taxon>Wallemiomycetes</taxon>
        <taxon>Wallemiales</taxon>
        <taxon>Wallemiaceae</taxon>
        <taxon>Wallemia</taxon>
    </lineage>
</organism>
<reference evidence="2 3" key="1">
    <citation type="submission" date="2019-03" db="EMBL/GenBank/DDBJ databases">
        <title>Sequencing 23 genomes of Wallemia ichthyophaga.</title>
        <authorList>
            <person name="Gostincar C."/>
        </authorList>
    </citation>
    <scope>NUCLEOTIDE SEQUENCE [LARGE SCALE GENOMIC DNA]</scope>
    <source>
        <strain evidence="2 3">EXF-8621</strain>
    </source>
</reference>
<feature type="compositionally biased region" description="Polar residues" evidence="1">
    <location>
        <begin position="142"/>
        <end position="164"/>
    </location>
</feature>
<feature type="region of interest" description="Disordered" evidence="1">
    <location>
        <begin position="359"/>
        <end position="384"/>
    </location>
</feature>
<evidence type="ECO:0000313" key="2">
    <source>
        <dbReference type="EMBL" id="TIB12810.1"/>
    </source>
</evidence>
<dbReference type="AlphaFoldDB" id="A0A4T0IKQ4"/>
<gene>
    <name evidence="2" type="ORF">E3P90_01945</name>
</gene>
<sequence length="527" mass="59395">MSMSTKNLCYSFLVTNIKATLKSDPNGMMNKLTSEVSNIDFNSFTSIIDGLLNTHRVTYCCQHKRCFVIKRDSVRSPSDDADSPNLTCYEGSLTSTQKPIQHKQRRTDRAPHAGCCKIPPKPQSSKGKRNPVSMYYTLPRYSGNNATPSISSDSASRGANININSKKRSVSLDESSSMKGGKKRKTSPDTQAKPTIRSAPSTSDRHRGPTSDVTFIHSDENFYATQRALQRSKRTANFSHDQKGQNDFAYDSALSEFANANQHNIQASPQKELEYKRFIKTLGHFSNLGQHNQVACAARGRQRVQGVQDPVQHAPTQQCALMASTMASTSTSHSQHRVRFGEAINRIGQPLQPVQFKQLQQLQPQQNQQPQQHHQPQQPNRREELVKQSFHTLAMENSRITKEKINEHTTLQDIVNNVSENANFSINPQLILDMNKQQTLVNPVLLSDCPTNVVCKYLQIALDCYQPAMEHAHILSEHSANLSVQEKEARFVDMCTRYIDLEMVDLDFDLSEQINPLCRSDPLNQHK</sequence>
<protein>
    <submittedName>
        <fullName evidence="2">Uncharacterized protein</fullName>
    </submittedName>
</protein>
<feature type="compositionally biased region" description="Low complexity" evidence="1">
    <location>
        <begin position="359"/>
        <end position="379"/>
    </location>
</feature>
<dbReference type="Proteomes" id="UP000306954">
    <property type="component" value="Unassembled WGS sequence"/>
</dbReference>
<evidence type="ECO:0000313" key="3">
    <source>
        <dbReference type="Proteomes" id="UP000306954"/>
    </source>
</evidence>
<feature type="compositionally biased region" description="Polar residues" evidence="1">
    <location>
        <begin position="188"/>
        <end position="202"/>
    </location>
</feature>
<feature type="region of interest" description="Disordered" evidence="1">
    <location>
        <begin position="74"/>
        <end position="213"/>
    </location>
</feature>
<proteinExistence type="predicted"/>
<dbReference type="EMBL" id="SPOF01000017">
    <property type="protein sequence ID" value="TIB12810.1"/>
    <property type="molecule type" value="Genomic_DNA"/>
</dbReference>
<evidence type="ECO:0000256" key="1">
    <source>
        <dbReference type="SAM" id="MobiDB-lite"/>
    </source>
</evidence>
<comment type="caution">
    <text evidence="2">The sequence shown here is derived from an EMBL/GenBank/DDBJ whole genome shotgun (WGS) entry which is preliminary data.</text>
</comment>